<reference evidence="1" key="1">
    <citation type="journal article" date="2014" name="Nat. Commun.">
        <title>The tobacco genome sequence and its comparison with those of tomato and potato.</title>
        <authorList>
            <person name="Sierro N."/>
            <person name="Battey J.N."/>
            <person name="Ouadi S."/>
            <person name="Bakaher N."/>
            <person name="Bovet L."/>
            <person name="Willig A."/>
            <person name="Goepfert S."/>
            <person name="Peitsch M.C."/>
            <person name="Ivanov N.V."/>
        </authorList>
    </citation>
    <scope>NUCLEOTIDE SEQUENCE [LARGE SCALE GENOMIC DNA]</scope>
</reference>
<gene>
    <name evidence="2" type="primary">LOC142177275</name>
</gene>
<name>A0AC58TX96_TOBAC</name>
<accession>A0AC58TX96</accession>
<evidence type="ECO:0000313" key="2">
    <source>
        <dbReference type="RefSeq" id="XP_075101848.1"/>
    </source>
</evidence>
<evidence type="ECO:0000313" key="1">
    <source>
        <dbReference type="Proteomes" id="UP000790787"/>
    </source>
</evidence>
<dbReference type="RefSeq" id="XP_075101848.1">
    <property type="nucleotide sequence ID" value="XM_075245747.1"/>
</dbReference>
<protein>
    <submittedName>
        <fullName evidence="2">Uncharacterized protein LOC142177275</fullName>
    </submittedName>
</protein>
<organism evidence="1 2">
    <name type="scientific">Nicotiana tabacum</name>
    <name type="common">Common tobacco</name>
    <dbReference type="NCBI Taxonomy" id="4097"/>
    <lineage>
        <taxon>Eukaryota</taxon>
        <taxon>Viridiplantae</taxon>
        <taxon>Streptophyta</taxon>
        <taxon>Embryophyta</taxon>
        <taxon>Tracheophyta</taxon>
        <taxon>Spermatophyta</taxon>
        <taxon>Magnoliopsida</taxon>
        <taxon>eudicotyledons</taxon>
        <taxon>Gunneridae</taxon>
        <taxon>Pentapetalae</taxon>
        <taxon>asterids</taxon>
        <taxon>lamiids</taxon>
        <taxon>Solanales</taxon>
        <taxon>Solanaceae</taxon>
        <taxon>Nicotianoideae</taxon>
        <taxon>Nicotianeae</taxon>
        <taxon>Nicotiana</taxon>
    </lineage>
</organism>
<dbReference type="Proteomes" id="UP000790787">
    <property type="component" value="Chromosome 23"/>
</dbReference>
<sequence length="130" mass="15447">MYRLAKVQERKAYDLDQVKCIKDEEGRVLLDEALIQRRWQTFFHKLLNEEGYRNIVMGELEHSDSQRDFGYCRHIKIAEVEVAIHKMSRERETGPDIISVEFWKSVGRAGLECLARLFNVIFRTKKITEE</sequence>
<reference evidence="2" key="2">
    <citation type="submission" date="2025-08" db="UniProtKB">
        <authorList>
            <consortium name="RefSeq"/>
        </authorList>
    </citation>
    <scope>IDENTIFICATION</scope>
    <source>
        <tissue evidence="2">Leaf</tissue>
    </source>
</reference>
<keyword evidence="1" id="KW-1185">Reference proteome</keyword>
<proteinExistence type="predicted"/>